<dbReference type="HOGENOM" id="CLU_841564_0_0_6"/>
<evidence type="ECO:0000313" key="2">
    <source>
        <dbReference type="Proteomes" id="UP000006690"/>
    </source>
</evidence>
<dbReference type="Proteomes" id="UP000006690">
    <property type="component" value="Chromosome"/>
</dbReference>
<dbReference type="KEGG" id="paj:PAJ_2207"/>
<dbReference type="RefSeq" id="WP_014594353.1">
    <property type="nucleotide sequence ID" value="NC_017531.2"/>
</dbReference>
<gene>
    <name evidence="1" type="ordered locus">PAJ_2207</name>
</gene>
<name>A0A0H3L352_PANAA</name>
<reference evidence="2" key="1">
    <citation type="journal article" date="2012" name="Appl. Microbiol. Biotechnol.">
        <title>The complete genome sequence of Pantoea ananatis AJ13355, an organism with great biotechnological potential.</title>
        <authorList>
            <person name="Hara Y."/>
            <person name="Kadotani N."/>
            <person name="Izui H."/>
            <person name="Katashkina J.I."/>
            <person name="Kuvaeva T.M."/>
            <person name="Andreeva I.G."/>
            <person name="Golubeva L.I."/>
            <person name="Malko D.B."/>
            <person name="Makeev V.J."/>
            <person name="Mashko S.V."/>
            <person name="Kozlov Y.I."/>
        </authorList>
    </citation>
    <scope>NUCLEOTIDE SEQUENCE [LARGE SCALE GENOMIC DNA]</scope>
    <source>
        <strain evidence="2">AJ13355</strain>
    </source>
</reference>
<organism evidence="1 2">
    <name type="scientific">Pantoea ananatis (strain AJ13355)</name>
    <dbReference type="NCBI Taxonomy" id="932677"/>
    <lineage>
        <taxon>Bacteria</taxon>
        <taxon>Pseudomonadati</taxon>
        <taxon>Pseudomonadota</taxon>
        <taxon>Gammaproteobacteria</taxon>
        <taxon>Enterobacterales</taxon>
        <taxon>Erwiniaceae</taxon>
        <taxon>Pantoea</taxon>
    </lineage>
</organism>
<dbReference type="EMBL" id="AP012032">
    <property type="protein sequence ID" value="BAK12287.1"/>
    <property type="molecule type" value="Genomic_DNA"/>
</dbReference>
<protein>
    <submittedName>
        <fullName evidence="1">Uncharacterized protein</fullName>
    </submittedName>
</protein>
<dbReference type="PATRIC" id="fig|932677.3.peg.2553"/>
<dbReference type="AlphaFoldDB" id="A0A0H3L352"/>
<evidence type="ECO:0000313" key="1">
    <source>
        <dbReference type="EMBL" id="BAK12287.1"/>
    </source>
</evidence>
<accession>A0A0H3L352</accession>
<proteinExistence type="predicted"/>
<sequence length="330" mass="38478">MPKENTITFIIAHELPTKKDIFIMLETSKFTDAVKKYHTSNEKVIDFYLELLYEAKNNNLLDGNFISQMSDHDKTLHRLSELLMFKYCLASSTTEISSENIGPDIIIQLDDIKINIEIITPIKVSQKRSSMRVFNYTPYPSSEPSNYSVPQDIPDMNSLHPRITNALIKKSDKYREYLTDGIVSSDDVNIVCINIGFIENVDLIDFPYLKNLFYKQEVICIDIDNDSNVSHSIEDNDFNVMKENNTIYKTSYLDNEIYPHIDAVWLICCNDKNLDYIKKLKYNEFEMYKNIIYRNNESKVPESFLSTLCINKPPRNSFNDYIRENGKLPN</sequence>